<feature type="region of interest" description="Disordered" evidence="6">
    <location>
        <begin position="1"/>
        <end position="21"/>
    </location>
</feature>
<evidence type="ECO:0000256" key="3">
    <source>
        <dbReference type="ARBA" id="ARBA00022771"/>
    </source>
</evidence>
<feature type="compositionally biased region" description="Polar residues" evidence="6">
    <location>
        <begin position="466"/>
        <end position="475"/>
    </location>
</feature>
<keyword evidence="4" id="KW-0862">Zinc</keyword>
<dbReference type="PROSITE" id="PS50157">
    <property type="entry name" value="ZINC_FINGER_C2H2_2"/>
    <property type="match status" value="2"/>
</dbReference>
<evidence type="ECO:0000256" key="2">
    <source>
        <dbReference type="ARBA" id="ARBA00022737"/>
    </source>
</evidence>
<dbReference type="Proteomes" id="UP000320333">
    <property type="component" value="Unassembled WGS sequence"/>
</dbReference>
<feature type="region of interest" description="Disordered" evidence="6">
    <location>
        <begin position="711"/>
        <end position="736"/>
    </location>
</feature>
<dbReference type="Pfam" id="PF00096">
    <property type="entry name" value="zf-C2H2"/>
    <property type="match status" value="2"/>
</dbReference>
<evidence type="ECO:0000256" key="5">
    <source>
        <dbReference type="PROSITE-ProRule" id="PRU00042"/>
    </source>
</evidence>
<dbReference type="PANTHER" id="PTHR23235">
    <property type="entry name" value="KRUEPPEL-LIKE TRANSCRIPTION FACTOR"/>
    <property type="match status" value="1"/>
</dbReference>
<feature type="compositionally biased region" description="Polar residues" evidence="6">
    <location>
        <begin position="253"/>
        <end position="267"/>
    </location>
</feature>
<feature type="compositionally biased region" description="Low complexity" evidence="6">
    <location>
        <begin position="536"/>
        <end position="551"/>
    </location>
</feature>
<feature type="compositionally biased region" description="Low complexity" evidence="6">
    <location>
        <begin position="518"/>
        <end position="527"/>
    </location>
</feature>
<gene>
    <name evidence="8" type="ORF">CcCBS67573_g05575</name>
</gene>
<name>A0A507FD08_9FUNG</name>
<keyword evidence="2" id="KW-0677">Repeat</keyword>
<dbReference type="EMBL" id="QEAP01000205">
    <property type="protein sequence ID" value="TPX73158.1"/>
    <property type="molecule type" value="Genomic_DNA"/>
</dbReference>
<accession>A0A507FD08</accession>
<dbReference type="PROSITE" id="PS00028">
    <property type="entry name" value="ZINC_FINGER_C2H2_1"/>
    <property type="match status" value="3"/>
</dbReference>
<dbReference type="GO" id="GO:0008270">
    <property type="term" value="F:zinc ion binding"/>
    <property type="evidence" value="ECO:0007669"/>
    <property type="project" value="UniProtKB-KW"/>
</dbReference>
<dbReference type="SUPFAM" id="SSF57667">
    <property type="entry name" value="beta-beta-alpha zinc fingers"/>
    <property type="match status" value="3"/>
</dbReference>
<feature type="domain" description="C2H2-type" evidence="7">
    <location>
        <begin position="571"/>
        <end position="600"/>
    </location>
</feature>
<feature type="region of interest" description="Disordered" evidence="6">
    <location>
        <begin position="458"/>
        <end position="480"/>
    </location>
</feature>
<evidence type="ECO:0000313" key="8">
    <source>
        <dbReference type="EMBL" id="TPX73158.1"/>
    </source>
</evidence>
<dbReference type="GO" id="GO:0000978">
    <property type="term" value="F:RNA polymerase II cis-regulatory region sequence-specific DNA binding"/>
    <property type="evidence" value="ECO:0007669"/>
    <property type="project" value="TreeGrafter"/>
</dbReference>
<evidence type="ECO:0000256" key="4">
    <source>
        <dbReference type="ARBA" id="ARBA00022833"/>
    </source>
</evidence>
<comment type="caution">
    <text evidence="8">The sequence shown here is derived from an EMBL/GenBank/DDBJ whole genome shotgun (WGS) entry which is preliminary data.</text>
</comment>
<dbReference type="FunFam" id="3.30.160.60:FF:000125">
    <property type="entry name" value="Putative zinc finger protein 143"/>
    <property type="match status" value="2"/>
</dbReference>
<evidence type="ECO:0000256" key="1">
    <source>
        <dbReference type="ARBA" id="ARBA00022723"/>
    </source>
</evidence>
<feature type="domain" description="C2H2-type" evidence="7">
    <location>
        <begin position="601"/>
        <end position="630"/>
    </location>
</feature>
<dbReference type="STRING" id="246404.A0A507FD08"/>
<evidence type="ECO:0000313" key="9">
    <source>
        <dbReference type="Proteomes" id="UP000320333"/>
    </source>
</evidence>
<dbReference type="GO" id="GO:0000981">
    <property type="term" value="F:DNA-binding transcription factor activity, RNA polymerase II-specific"/>
    <property type="evidence" value="ECO:0007669"/>
    <property type="project" value="TreeGrafter"/>
</dbReference>
<feature type="compositionally biased region" description="Polar residues" evidence="6">
    <location>
        <begin position="507"/>
        <end position="517"/>
    </location>
</feature>
<dbReference type="InterPro" id="IPR013087">
    <property type="entry name" value="Znf_C2H2_type"/>
</dbReference>
<dbReference type="AlphaFoldDB" id="A0A507FD08"/>
<dbReference type="InterPro" id="IPR036236">
    <property type="entry name" value="Znf_C2H2_sf"/>
</dbReference>
<dbReference type="Gene3D" id="3.30.160.60">
    <property type="entry name" value="Classic Zinc Finger"/>
    <property type="match status" value="3"/>
</dbReference>
<protein>
    <recommendedName>
        <fullName evidence="7">C2H2-type domain-containing protein</fullName>
    </recommendedName>
</protein>
<feature type="compositionally biased region" description="Low complexity" evidence="6">
    <location>
        <begin position="274"/>
        <end position="285"/>
    </location>
</feature>
<reference evidence="8 9" key="1">
    <citation type="journal article" date="2019" name="Sci. Rep.">
        <title>Comparative genomics of chytrid fungi reveal insights into the obligate biotrophic and pathogenic lifestyle of Synchytrium endobioticum.</title>
        <authorList>
            <person name="van de Vossenberg B.T.L.H."/>
            <person name="Warris S."/>
            <person name="Nguyen H.D.T."/>
            <person name="van Gent-Pelzer M.P.E."/>
            <person name="Joly D.L."/>
            <person name="van de Geest H.C."/>
            <person name="Bonants P.J.M."/>
            <person name="Smith D.S."/>
            <person name="Levesque C.A."/>
            <person name="van der Lee T.A.J."/>
        </authorList>
    </citation>
    <scope>NUCLEOTIDE SEQUENCE [LARGE SCALE GENOMIC DNA]</scope>
    <source>
        <strain evidence="8 9">CBS 675.73</strain>
    </source>
</reference>
<feature type="region of interest" description="Disordered" evidence="6">
    <location>
        <begin position="253"/>
        <end position="296"/>
    </location>
</feature>
<feature type="region of interest" description="Disordered" evidence="6">
    <location>
        <begin position="503"/>
        <end position="563"/>
    </location>
</feature>
<dbReference type="PANTHER" id="PTHR23235:SF120">
    <property type="entry name" value="KRUPPEL-LIKE FACTOR 15"/>
    <property type="match status" value="1"/>
</dbReference>
<keyword evidence="1" id="KW-0479">Metal-binding</keyword>
<evidence type="ECO:0000256" key="6">
    <source>
        <dbReference type="SAM" id="MobiDB-lite"/>
    </source>
</evidence>
<evidence type="ECO:0000259" key="7">
    <source>
        <dbReference type="PROSITE" id="PS50157"/>
    </source>
</evidence>
<keyword evidence="9" id="KW-1185">Reference proteome</keyword>
<proteinExistence type="predicted"/>
<keyword evidence="3 5" id="KW-0863">Zinc-finger</keyword>
<dbReference type="OrthoDB" id="427030at2759"/>
<sequence length="736" mass="79839">MNHSDGSQGGEPPSAKPMPMPMSMMAAQYRDSLMPPPFSLRMCNEPVSDSSNLLTADYHSRPTRVPSVSSPPIPYRLSHSLSVPIPEITISNHVGDQTTLNPSQFENGTLRINASQSVAHSGNLLCPPTAASLDALLMSPLPGTPHSQSLSALNNGFDSFYFYPERRMDASPVLTFSSGIPLSPDVGNHDYLHHIQDIDALVAGRPLPVSPMLSGRLDMHHPNMLLQRTSFDMALAAPLTLNLNGFQESVTGSLIQSPRQNSPSSMNAGGDTFSSNSHLSSSNYSETRPNSDFLSPHQYLHSAPLLPSIQDYKRNLNSNPEFSPEVSQIQYNQFAPSYSVPTAQHTDYSNSPVMHHSSVRGSPFVRAAMGSRPRCPFNECQGISFDNVKGLQAHTRDHHRDGLGDSAIASGASVAGAVAAGGAKRDRDSRMRNSVLGVDGAVHYQQIRGGADGASLSMQEERSGLLNPNGQQANYTELDGNYDSAGGGIANRGSRVVSVQVVPSQSLPHTSSIDESAQNQSQQSLQNRAYMQQQHNTTPTPNSANSTPDSTHMQSGQPARARSGGNILKPYVCTYPNCHKSFAQPAGLRSHTVTHTGDRHFVCKFENCDKRYTTNNRLKIHMRSHTNEKPYVCKHPGCTYAAKQACSLTQHKLTHLNPEEKRAEMEKRARTLPCAECGRVYRTMESLDLHSWKEHGKAGIVGIIVANNGGNGDGGPGRQQNVGGSFEETDARFSEE</sequence>
<organism evidence="8 9">
    <name type="scientific">Chytriomyces confervae</name>
    <dbReference type="NCBI Taxonomy" id="246404"/>
    <lineage>
        <taxon>Eukaryota</taxon>
        <taxon>Fungi</taxon>
        <taxon>Fungi incertae sedis</taxon>
        <taxon>Chytridiomycota</taxon>
        <taxon>Chytridiomycota incertae sedis</taxon>
        <taxon>Chytridiomycetes</taxon>
        <taxon>Chytridiales</taxon>
        <taxon>Chytriomycetaceae</taxon>
        <taxon>Chytriomyces</taxon>
    </lineage>
</organism>
<dbReference type="SMART" id="SM00355">
    <property type="entry name" value="ZnF_C2H2"/>
    <property type="match status" value="5"/>
</dbReference>